<proteinExistence type="predicted"/>
<name>U9U6Y5_RHIID</name>
<dbReference type="AlphaFoldDB" id="U9U6Y5"/>
<dbReference type="HOGENOM" id="CLU_3069836_0_0_1"/>
<accession>U9U6Y5</accession>
<organism evidence="1">
    <name type="scientific">Rhizophagus irregularis (strain DAOM 181602 / DAOM 197198 / MUCL 43194)</name>
    <name type="common">Arbuscular mycorrhizal fungus</name>
    <name type="synonym">Glomus intraradices</name>
    <dbReference type="NCBI Taxonomy" id="747089"/>
    <lineage>
        <taxon>Eukaryota</taxon>
        <taxon>Fungi</taxon>
        <taxon>Fungi incertae sedis</taxon>
        <taxon>Mucoromycota</taxon>
        <taxon>Glomeromycotina</taxon>
        <taxon>Glomeromycetes</taxon>
        <taxon>Glomerales</taxon>
        <taxon>Glomeraceae</taxon>
        <taxon>Rhizophagus</taxon>
    </lineage>
</organism>
<sequence>MVGLSPDVKLETHHRLKEVKFVGNSALDQDVKIYLVYRKSKEKCQGPFITISL</sequence>
<reference evidence="1" key="1">
    <citation type="submission" date="2013-07" db="EMBL/GenBank/DDBJ databases">
        <title>The genome of an arbuscular mycorrhizal fungus provides insights into the evolution of the oldest plant symbiosis.</title>
        <authorList>
            <consortium name="DOE Joint Genome Institute"/>
            <person name="Tisserant E."/>
            <person name="Malbreil M."/>
            <person name="Kuo A."/>
            <person name="Kohler A."/>
            <person name="Symeonidi A."/>
            <person name="Balestrini R."/>
            <person name="Charron P."/>
            <person name="Duensing N."/>
            <person name="Frei-dit-Frey N."/>
            <person name="Gianinazzi-Pearson V."/>
            <person name="Gilbert B."/>
            <person name="Handa Y."/>
            <person name="Hijri M."/>
            <person name="Kaul R."/>
            <person name="Kawaguchi M."/>
            <person name="Krajinski F."/>
            <person name="Lammers P."/>
            <person name="Lapierre D."/>
            <person name="Masclaux F.G."/>
            <person name="Murat C."/>
            <person name="Morin E."/>
            <person name="Ndikumana S."/>
            <person name="Pagni M."/>
            <person name="Petitpierre D."/>
            <person name="Requena N."/>
            <person name="Rosikiewicz P."/>
            <person name="Riley R."/>
            <person name="Saito K."/>
            <person name="San Clemente H."/>
            <person name="Shapiro H."/>
            <person name="van Tuinen D."/>
            <person name="Becard G."/>
            <person name="Bonfante P."/>
            <person name="Paszkowski U."/>
            <person name="Shachar-Hill Y."/>
            <person name="Young J.P."/>
            <person name="Sanders I.R."/>
            <person name="Henrissat B."/>
            <person name="Rensing S.A."/>
            <person name="Grigoriev I.V."/>
            <person name="Corradi N."/>
            <person name="Roux C."/>
            <person name="Martin F."/>
        </authorList>
    </citation>
    <scope>NUCLEOTIDE SEQUENCE</scope>
    <source>
        <strain evidence="1">DAOM 197198</strain>
    </source>
</reference>
<dbReference type="VEuPathDB" id="FungiDB:RhiirFUN_015805"/>
<gene>
    <name evidence="1" type="ORF">GLOINDRAFT_346043</name>
</gene>
<evidence type="ECO:0000313" key="1">
    <source>
        <dbReference type="EMBL" id="ESA15447.1"/>
    </source>
</evidence>
<dbReference type="STRING" id="747089.U9U6Y5"/>
<protein>
    <submittedName>
        <fullName evidence="1">Uncharacterized protein</fullName>
    </submittedName>
</protein>
<dbReference type="EMBL" id="KI281998">
    <property type="protein sequence ID" value="ESA15447.1"/>
    <property type="molecule type" value="Genomic_DNA"/>
</dbReference>